<dbReference type="Pfam" id="PF12710">
    <property type="entry name" value="HAD"/>
    <property type="match status" value="1"/>
</dbReference>
<reference evidence="1 2" key="1">
    <citation type="submission" date="2014-09" db="EMBL/GenBank/DDBJ databases">
        <title>Sporocytophaga myxococcoides PG-01 genome sequencing.</title>
        <authorList>
            <person name="Liu L."/>
            <person name="Gao P.J."/>
            <person name="Chen G.J."/>
            <person name="Wang L.S."/>
        </authorList>
    </citation>
    <scope>NUCLEOTIDE SEQUENCE [LARGE SCALE GENOMIC DNA]</scope>
    <source>
        <strain evidence="1 2">PG-01</strain>
    </source>
</reference>
<protein>
    <recommendedName>
        <fullName evidence="3">Haloacid dehalogenase-like hydrolase</fullName>
    </recommendedName>
</protein>
<accession>A0A098LHZ9</accession>
<proteinExistence type="predicted"/>
<dbReference type="STRING" id="153721.MYP_3846"/>
<dbReference type="InterPro" id="IPR023214">
    <property type="entry name" value="HAD_sf"/>
</dbReference>
<name>A0A098LHZ9_9BACT</name>
<evidence type="ECO:0008006" key="3">
    <source>
        <dbReference type="Google" id="ProtNLM"/>
    </source>
</evidence>
<sequence>MNLVLKRALPLLLSLIIAILFSSVNYLKNVDPLPSWKEGMNKKAILLFVEKVTREGSNDYVEPEDRIAVFDNDGTLWPEQPLVEGIFLLKTVKAMVAKDPSLKNKEPFKAVMEKDTGFFEKNNHKGILQLAVAAYGNKTEGTFEKDITTFLKSEKHPKFNVPYTELGYQPMLELMAFLKGKGFETWICSGGNVEFIRAFSDDMYGIPVQQVIGSTLKMDFKKVDGKHTLWRDTVIQSFNDKEEKPVNICYHIGKVPVFIAGNERSGGDIAMLTYSDERKGPSFQLLINHNDAAREFSYQEKDNASLQAAAANGWNVISIKDDWKIVFKK</sequence>
<dbReference type="AlphaFoldDB" id="A0A098LHZ9"/>
<dbReference type="InterPro" id="IPR036412">
    <property type="entry name" value="HAD-like_sf"/>
</dbReference>
<evidence type="ECO:0000313" key="1">
    <source>
        <dbReference type="EMBL" id="GAL86616.1"/>
    </source>
</evidence>
<dbReference type="Proteomes" id="UP000030185">
    <property type="component" value="Unassembled WGS sequence"/>
</dbReference>
<gene>
    <name evidence="1" type="ORF">MYP_3846</name>
</gene>
<dbReference type="EMBL" id="BBLT01000008">
    <property type="protein sequence ID" value="GAL86616.1"/>
    <property type="molecule type" value="Genomic_DNA"/>
</dbReference>
<dbReference type="SUPFAM" id="SSF56784">
    <property type="entry name" value="HAD-like"/>
    <property type="match status" value="1"/>
</dbReference>
<keyword evidence="2" id="KW-1185">Reference proteome</keyword>
<dbReference type="eggNOG" id="COG0560">
    <property type="taxonomic scope" value="Bacteria"/>
</dbReference>
<evidence type="ECO:0000313" key="2">
    <source>
        <dbReference type="Proteomes" id="UP000030185"/>
    </source>
</evidence>
<dbReference type="RefSeq" id="WP_052430341.1">
    <property type="nucleotide sequence ID" value="NZ_BBLT01000008.1"/>
</dbReference>
<comment type="caution">
    <text evidence="1">The sequence shown here is derived from an EMBL/GenBank/DDBJ whole genome shotgun (WGS) entry which is preliminary data.</text>
</comment>
<dbReference type="OrthoDB" id="9799365at2"/>
<organism evidence="1 2">
    <name type="scientific">Sporocytophaga myxococcoides</name>
    <dbReference type="NCBI Taxonomy" id="153721"/>
    <lineage>
        <taxon>Bacteria</taxon>
        <taxon>Pseudomonadati</taxon>
        <taxon>Bacteroidota</taxon>
        <taxon>Cytophagia</taxon>
        <taxon>Cytophagales</taxon>
        <taxon>Cytophagaceae</taxon>
        <taxon>Sporocytophaga</taxon>
    </lineage>
</organism>
<dbReference type="Gene3D" id="3.40.50.1000">
    <property type="entry name" value="HAD superfamily/HAD-like"/>
    <property type="match status" value="1"/>
</dbReference>